<dbReference type="AlphaFoldDB" id="A0A443QAH9"/>
<evidence type="ECO:0000313" key="10">
    <source>
        <dbReference type="Proteomes" id="UP000285301"/>
    </source>
</evidence>
<dbReference type="Pfam" id="PF17921">
    <property type="entry name" value="Integrase_H2C2"/>
    <property type="match status" value="1"/>
</dbReference>
<evidence type="ECO:0000256" key="5">
    <source>
        <dbReference type="ARBA" id="ARBA00022759"/>
    </source>
</evidence>
<name>A0A443QAH9_9ACAR</name>
<feature type="domain" description="Integrase catalytic" evidence="8">
    <location>
        <begin position="334"/>
        <end position="493"/>
    </location>
</feature>
<reference evidence="9 10" key="1">
    <citation type="journal article" date="2018" name="Gigascience">
        <title>Genomes of trombidid mites reveal novel predicted allergens and laterally-transferred genes associated with secondary metabolism.</title>
        <authorList>
            <person name="Dong X."/>
            <person name="Chaisiri K."/>
            <person name="Xia D."/>
            <person name="Armstrong S.D."/>
            <person name="Fang Y."/>
            <person name="Donnelly M.J."/>
            <person name="Kadowaki T."/>
            <person name="McGarry J.W."/>
            <person name="Darby A.C."/>
            <person name="Makepeace B.L."/>
        </authorList>
    </citation>
    <scope>NUCLEOTIDE SEQUENCE [LARGE SCALE GENOMIC DNA]</scope>
    <source>
        <strain evidence="9">UoL-WK</strain>
    </source>
</reference>
<dbReference type="OrthoDB" id="115435at2759"/>
<dbReference type="Gene3D" id="3.30.420.10">
    <property type="entry name" value="Ribonuclease H-like superfamily/Ribonuclease H"/>
    <property type="match status" value="1"/>
</dbReference>
<dbReference type="GO" id="GO:0003964">
    <property type="term" value="F:RNA-directed DNA polymerase activity"/>
    <property type="evidence" value="ECO:0007669"/>
    <property type="project" value="UniProtKB-KW"/>
</dbReference>
<evidence type="ECO:0000256" key="7">
    <source>
        <dbReference type="ARBA" id="ARBA00022918"/>
    </source>
</evidence>
<keyword evidence="3" id="KW-0548">Nucleotidyltransferase</keyword>
<dbReference type="InterPro" id="IPR036397">
    <property type="entry name" value="RNaseH_sf"/>
</dbReference>
<dbReference type="InterPro" id="IPR043502">
    <property type="entry name" value="DNA/RNA_pol_sf"/>
</dbReference>
<proteinExistence type="predicted"/>
<evidence type="ECO:0000256" key="2">
    <source>
        <dbReference type="ARBA" id="ARBA00022679"/>
    </source>
</evidence>
<accession>A0A443QAH9</accession>
<dbReference type="SUPFAM" id="SSF56672">
    <property type="entry name" value="DNA/RNA polymerases"/>
    <property type="match status" value="1"/>
</dbReference>
<dbReference type="InterPro" id="IPR001584">
    <property type="entry name" value="Integrase_cat-core"/>
</dbReference>
<keyword evidence="2" id="KW-0808">Transferase</keyword>
<dbReference type="Gene3D" id="1.10.340.70">
    <property type="match status" value="1"/>
</dbReference>
<gene>
    <name evidence="9" type="ORF">B4U79_16021</name>
</gene>
<feature type="non-terminal residue" evidence="9">
    <location>
        <position position="650"/>
    </location>
</feature>
<dbReference type="Proteomes" id="UP000285301">
    <property type="component" value="Unassembled WGS sequence"/>
</dbReference>
<dbReference type="GO" id="GO:0016787">
    <property type="term" value="F:hydrolase activity"/>
    <property type="evidence" value="ECO:0007669"/>
    <property type="project" value="UniProtKB-KW"/>
</dbReference>
<feature type="non-terminal residue" evidence="9">
    <location>
        <position position="1"/>
    </location>
</feature>
<evidence type="ECO:0000259" key="8">
    <source>
        <dbReference type="PROSITE" id="PS50994"/>
    </source>
</evidence>
<dbReference type="Pfam" id="PF17917">
    <property type="entry name" value="RT_RNaseH"/>
    <property type="match status" value="1"/>
</dbReference>
<dbReference type="GO" id="GO:0004519">
    <property type="term" value="F:endonuclease activity"/>
    <property type="evidence" value="ECO:0007669"/>
    <property type="project" value="UniProtKB-KW"/>
</dbReference>
<evidence type="ECO:0000256" key="3">
    <source>
        <dbReference type="ARBA" id="ARBA00022695"/>
    </source>
</evidence>
<keyword evidence="10" id="KW-1185">Reference proteome</keyword>
<keyword evidence="5" id="KW-0255">Endonuclease</keyword>
<dbReference type="STRING" id="1965070.A0A443QAH9"/>
<dbReference type="SUPFAM" id="SSF53098">
    <property type="entry name" value="Ribonuclease H-like"/>
    <property type="match status" value="1"/>
</dbReference>
<organism evidence="9 10">
    <name type="scientific">Dinothrombium tinctorium</name>
    <dbReference type="NCBI Taxonomy" id="1965070"/>
    <lineage>
        <taxon>Eukaryota</taxon>
        <taxon>Metazoa</taxon>
        <taxon>Ecdysozoa</taxon>
        <taxon>Arthropoda</taxon>
        <taxon>Chelicerata</taxon>
        <taxon>Arachnida</taxon>
        <taxon>Acari</taxon>
        <taxon>Acariformes</taxon>
        <taxon>Trombidiformes</taxon>
        <taxon>Prostigmata</taxon>
        <taxon>Anystina</taxon>
        <taxon>Parasitengona</taxon>
        <taxon>Trombidioidea</taxon>
        <taxon>Trombidiidae</taxon>
        <taxon>Dinothrombium</taxon>
    </lineage>
</organism>
<dbReference type="GO" id="GO:0015074">
    <property type="term" value="P:DNA integration"/>
    <property type="evidence" value="ECO:0007669"/>
    <property type="project" value="InterPro"/>
</dbReference>
<dbReference type="InterPro" id="IPR041588">
    <property type="entry name" value="Integrase_H2C2"/>
</dbReference>
<evidence type="ECO:0000313" key="9">
    <source>
        <dbReference type="EMBL" id="RWR99999.1"/>
    </source>
</evidence>
<dbReference type="EC" id="2.7.7.49" evidence="1"/>
<dbReference type="InterPro" id="IPR050951">
    <property type="entry name" value="Retrovirus_Pol_polyprotein"/>
</dbReference>
<evidence type="ECO:0000256" key="6">
    <source>
        <dbReference type="ARBA" id="ARBA00022801"/>
    </source>
</evidence>
<dbReference type="EMBL" id="NCKU01012740">
    <property type="protein sequence ID" value="RWR99999.1"/>
    <property type="molecule type" value="Genomic_DNA"/>
</dbReference>
<evidence type="ECO:0000256" key="1">
    <source>
        <dbReference type="ARBA" id="ARBA00012493"/>
    </source>
</evidence>
<dbReference type="PANTHER" id="PTHR37984">
    <property type="entry name" value="PROTEIN CBG26694"/>
    <property type="match status" value="1"/>
</dbReference>
<dbReference type="PROSITE" id="PS50994">
    <property type="entry name" value="INTEGRASE"/>
    <property type="match status" value="1"/>
</dbReference>
<keyword evidence="4" id="KW-0540">Nuclease</keyword>
<dbReference type="CDD" id="cd09274">
    <property type="entry name" value="RNase_HI_RT_Ty3"/>
    <property type="match status" value="1"/>
</dbReference>
<keyword evidence="6" id="KW-0378">Hydrolase</keyword>
<dbReference type="FunFam" id="1.10.340.70:FF:000001">
    <property type="entry name" value="Retrovirus-related Pol polyprotein from transposon gypsy-like Protein"/>
    <property type="match status" value="1"/>
</dbReference>
<protein>
    <recommendedName>
        <fullName evidence="1">RNA-directed DNA polymerase</fullName>
        <ecNumber evidence="1">2.7.7.49</ecNumber>
    </recommendedName>
</protein>
<dbReference type="GO" id="GO:0042575">
    <property type="term" value="C:DNA polymerase complex"/>
    <property type="evidence" value="ECO:0007669"/>
    <property type="project" value="UniProtKB-ARBA"/>
</dbReference>
<sequence length="650" mass="76298">GIGSALIQIENNKEKVVSYYSRVLNSSEKNYSAIEIELLAIVCSIKRFHNYLLGQKFEIITDSNSLTYLMRTKDLNSRLMHWSLFMQNYDFTFTYRKGESNKLCDFLSRFPVSSSSEGEQLANDLNDFHSAIREKSFSQFENSFENEICAFISLLTENKDSLNNIINNEVVNLNEFSYIFLTARNELIKDDTVFDIFFTEMNDIKKLQNEDKYLKNIIEVLKGKSLNKNKSIRKAAFNYELKDGKLFRVIVLNNEFKRVLALPKKLIPHILASAHDCILSGGHLGIRKTFERIKNRFYWRTMHNDVIKWVTSCNTCQKIKPQPKKCGKLMPILPGARPFEKIGLDIIGMLPTTARGNRFIIVVTCYLTKFAITKSVKHVTAKDVAEFLLHDLILKYSAFDVLISDNGVQFRSEIIRNLNELFSVKHKFTTPYKPSTAGLVERCNRQILQLIKSYTDKNKHDWDIILPFITHIYNVSYHTSTKFTPFYLVHGYEAKLPIDMYCERNENFDKDDYVYQISVNLKKAREHAKENIIKSQTNYKTYFDEKRDDFEFEIGDKCFVKYPIRTETQGNKLLIKWLGPLTVVNKINSVLYEVESENHDLYFDKIHISKMRPCSEREKDENFQNKQKIEQRPKRIRKIPKYLKDYYLQL</sequence>
<dbReference type="PANTHER" id="PTHR37984:SF5">
    <property type="entry name" value="PROTEIN NYNRIN-LIKE"/>
    <property type="match status" value="1"/>
</dbReference>
<evidence type="ECO:0000256" key="4">
    <source>
        <dbReference type="ARBA" id="ARBA00022722"/>
    </source>
</evidence>
<dbReference type="InterPro" id="IPR041373">
    <property type="entry name" value="RT_RNaseH"/>
</dbReference>
<keyword evidence="7" id="KW-0695">RNA-directed DNA polymerase</keyword>
<comment type="caution">
    <text evidence="9">The sequence shown here is derived from an EMBL/GenBank/DDBJ whole genome shotgun (WGS) entry which is preliminary data.</text>
</comment>
<dbReference type="InterPro" id="IPR012337">
    <property type="entry name" value="RNaseH-like_sf"/>
</dbReference>
<dbReference type="GO" id="GO:0003676">
    <property type="term" value="F:nucleic acid binding"/>
    <property type="evidence" value="ECO:0007669"/>
    <property type="project" value="InterPro"/>
</dbReference>
<dbReference type="FunFam" id="3.30.420.10:FF:000032">
    <property type="entry name" value="Retrovirus-related Pol polyprotein from transposon 297-like Protein"/>
    <property type="match status" value="1"/>
</dbReference>